<evidence type="ECO:0000256" key="7">
    <source>
        <dbReference type="ARBA" id="ARBA00023136"/>
    </source>
</evidence>
<protein>
    <recommendedName>
        <fullName evidence="10">Odorant receptor</fullName>
    </recommendedName>
</protein>
<dbReference type="GO" id="GO:0007165">
    <property type="term" value="P:signal transduction"/>
    <property type="evidence" value="ECO:0007669"/>
    <property type="project" value="UniProtKB-KW"/>
</dbReference>
<evidence type="ECO:0000256" key="9">
    <source>
        <dbReference type="ARBA" id="ARBA00023224"/>
    </source>
</evidence>
<dbReference type="InterPro" id="IPR004117">
    <property type="entry name" value="7tm6_olfct_rcpt"/>
</dbReference>
<feature type="transmembrane region" description="Helical" evidence="10">
    <location>
        <begin position="199"/>
        <end position="226"/>
    </location>
</feature>
<comment type="subcellular location">
    <subcellularLocation>
        <location evidence="1 10">Cell membrane</location>
        <topology evidence="1 10">Multi-pass membrane protein</topology>
    </subcellularLocation>
</comment>
<keyword evidence="6 10" id="KW-1133">Transmembrane helix</keyword>
<dbReference type="GO" id="GO:0004984">
    <property type="term" value="F:olfactory receptor activity"/>
    <property type="evidence" value="ECO:0007669"/>
    <property type="project" value="InterPro"/>
</dbReference>
<evidence type="ECO:0000313" key="11">
    <source>
        <dbReference type="EMBL" id="QBB72950.1"/>
    </source>
</evidence>
<comment type="similarity">
    <text evidence="10">Belongs to the insect chemoreceptor superfamily. Heteromeric odorant receptor channel (TC 1.A.69) family.</text>
</comment>
<feature type="transmembrane region" description="Helical" evidence="10">
    <location>
        <begin position="138"/>
        <end position="160"/>
    </location>
</feature>
<accession>A0A411HR43</accession>
<dbReference type="Pfam" id="PF02949">
    <property type="entry name" value="7tm_6"/>
    <property type="match status" value="1"/>
</dbReference>
<evidence type="ECO:0000256" key="4">
    <source>
        <dbReference type="ARBA" id="ARBA00022692"/>
    </source>
</evidence>
<evidence type="ECO:0000256" key="8">
    <source>
        <dbReference type="ARBA" id="ARBA00023170"/>
    </source>
</evidence>
<evidence type="ECO:0000256" key="2">
    <source>
        <dbReference type="ARBA" id="ARBA00022475"/>
    </source>
</evidence>
<comment type="caution">
    <text evidence="10">Lacks conserved residue(s) required for the propagation of feature annotation.</text>
</comment>
<reference evidence="11" key="1">
    <citation type="submission" date="2018-05" db="EMBL/GenBank/DDBJ databases">
        <title>Identification and expression analysis of candidate chemosensory receptors in the white-spotted flower chafer, Protaetia brevitarsis.</title>
        <authorList>
            <person name="Zhang T."/>
        </authorList>
    </citation>
    <scope>NUCLEOTIDE SEQUENCE</scope>
</reference>
<proteinExistence type="evidence at transcript level"/>
<keyword evidence="7 10" id="KW-0472">Membrane</keyword>
<evidence type="ECO:0000256" key="5">
    <source>
        <dbReference type="ARBA" id="ARBA00022725"/>
    </source>
</evidence>
<evidence type="ECO:0000256" key="6">
    <source>
        <dbReference type="ARBA" id="ARBA00022989"/>
    </source>
</evidence>
<keyword evidence="5 10" id="KW-0552">Olfaction</keyword>
<dbReference type="EMBL" id="MH324851">
    <property type="protein sequence ID" value="QBB72950.1"/>
    <property type="molecule type" value="mRNA"/>
</dbReference>
<evidence type="ECO:0000256" key="10">
    <source>
        <dbReference type="RuleBase" id="RU351113"/>
    </source>
</evidence>
<dbReference type="GO" id="GO:0005549">
    <property type="term" value="F:odorant binding"/>
    <property type="evidence" value="ECO:0007669"/>
    <property type="project" value="InterPro"/>
</dbReference>
<feature type="transmembrane region" description="Helical" evidence="10">
    <location>
        <begin position="308"/>
        <end position="329"/>
    </location>
</feature>
<gene>
    <name evidence="11" type="primary">OR18</name>
</gene>
<dbReference type="PANTHER" id="PTHR21137:SF35">
    <property type="entry name" value="ODORANT RECEPTOR 19A-RELATED"/>
    <property type="match status" value="1"/>
</dbReference>
<keyword evidence="4 10" id="KW-0812">Transmembrane</keyword>
<feature type="transmembrane region" description="Helical" evidence="10">
    <location>
        <begin position="48"/>
        <end position="71"/>
    </location>
</feature>
<keyword evidence="3 10" id="KW-0716">Sensory transduction</keyword>
<feature type="transmembrane region" description="Helical" evidence="10">
    <location>
        <begin position="284"/>
        <end position="302"/>
    </location>
</feature>
<organism evidence="11">
    <name type="scientific">Protaetia brevitarsis</name>
    <name type="common">White-spotted flower chafer beetle</name>
    <name type="synonym">Liocola brevitarsis</name>
    <dbReference type="NCBI Taxonomy" id="348688"/>
    <lineage>
        <taxon>Eukaryota</taxon>
        <taxon>Metazoa</taxon>
        <taxon>Ecdysozoa</taxon>
        <taxon>Arthropoda</taxon>
        <taxon>Hexapoda</taxon>
        <taxon>Insecta</taxon>
        <taxon>Pterygota</taxon>
        <taxon>Neoptera</taxon>
        <taxon>Endopterygota</taxon>
        <taxon>Coleoptera</taxon>
        <taxon>Polyphaga</taxon>
        <taxon>Scarabaeiformia</taxon>
        <taxon>Scarabaeidae</taxon>
        <taxon>Cetoniinae</taxon>
        <taxon>Protaetia</taxon>
        <taxon>Liocola</taxon>
    </lineage>
</organism>
<keyword evidence="8 10" id="KW-0675">Receptor</keyword>
<dbReference type="GO" id="GO:0005886">
    <property type="term" value="C:plasma membrane"/>
    <property type="evidence" value="ECO:0007669"/>
    <property type="project" value="UniProtKB-SubCell"/>
</dbReference>
<evidence type="ECO:0000256" key="1">
    <source>
        <dbReference type="ARBA" id="ARBA00004651"/>
    </source>
</evidence>
<sequence>MFFNKDNHSQNPSQEFSDDIHKDEIKKCLLPAKFMLESLCIWPGSDSIILQTIAWILFWNLVVLQIFHAGYVLVNIRDIGKAASAWITVTTIFQALLKLHIILTRKKVLNQILTKVWKNFWPLCAVTKDNVKLRLRRYTMVPIMLLASSLICAHLCNIIVTGQPFIIQHGLILKSSFPFDWNKMYIYEVLYVWQYSLEWYAILAIEAFDILFVVLVAICSVQFVILQEASRSILSRDSKMQRKIIFDDRAWKMTDNEMLWECFKLHQLLIDICDAMEATLNRAILIQFAVCTSANCCAFLIMKVDYQQFIKMLFAAVAYLFQLFYYCYVGQQLSDESEKLADAIYECDWYLEYNRDFRKGMVLMIQRGQRKICLTAVGLFELDFSSFVKILRLSFSFYTLLDSLVMEKE</sequence>
<evidence type="ECO:0000256" key="3">
    <source>
        <dbReference type="ARBA" id="ARBA00022606"/>
    </source>
</evidence>
<dbReference type="PANTHER" id="PTHR21137">
    <property type="entry name" value="ODORANT RECEPTOR"/>
    <property type="match status" value="1"/>
</dbReference>
<dbReference type="AlphaFoldDB" id="A0A411HR43"/>
<keyword evidence="9 10" id="KW-0807">Transducer</keyword>
<name>A0A411HR43_PROBE</name>
<keyword evidence="2" id="KW-1003">Cell membrane</keyword>